<keyword evidence="2" id="KW-0472">Membrane</keyword>
<feature type="transmembrane region" description="Helical" evidence="2">
    <location>
        <begin position="6"/>
        <end position="31"/>
    </location>
</feature>
<feature type="compositionally biased region" description="Basic and acidic residues" evidence="1">
    <location>
        <begin position="37"/>
        <end position="48"/>
    </location>
</feature>
<accession>A0ABM1SL62</accession>
<organism evidence="3 4">
    <name type="scientific">Limulus polyphemus</name>
    <name type="common">Atlantic horseshoe crab</name>
    <dbReference type="NCBI Taxonomy" id="6850"/>
    <lineage>
        <taxon>Eukaryota</taxon>
        <taxon>Metazoa</taxon>
        <taxon>Ecdysozoa</taxon>
        <taxon>Arthropoda</taxon>
        <taxon>Chelicerata</taxon>
        <taxon>Merostomata</taxon>
        <taxon>Xiphosura</taxon>
        <taxon>Limulidae</taxon>
        <taxon>Limulus</taxon>
    </lineage>
</organism>
<feature type="compositionally biased region" description="Polar residues" evidence="1">
    <location>
        <begin position="54"/>
        <end position="64"/>
    </location>
</feature>
<keyword evidence="2" id="KW-1133">Transmembrane helix</keyword>
<dbReference type="RefSeq" id="XP_022244368.1">
    <property type="nucleotide sequence ID" value="XM_022388660.1"/>
</dbReference>
<evidence type="ECO:0000313" key="4">
    <source>
        <dbReference type="RefSeq" id="XP_022244368.1"/>
    </source>
</evidence>
<keyword evidence="3" id="KW-1185">Reference proteome</keyword>
<evidence type="ECO:0000256" key="1">
    <source>
        <dbReference type="SAM" id="MobiDB-lite"/>
    </source>
</evidence>
<evidence type="ECO:0000256" key="2">
    <source>
        <dbReference type="SAM" id="Phobius"/>
    </source>
</evidence>
<protein>
    <submittedName>
        <fullName evidence="4">Uncharacterized protein LOC111086299</fullName>
    </submittedName>
</protein>
<keyword evidence="2" id="KW-0812">Transmembrane</keyword>
<reference evidence="4" key="1">
    <citation type="submission" date="2025-08" db="UniProtKB">
        <authorList>
            <consortium name="RefSeq"/>
        </authorList>
    </citation>
    <scope>IDENTIFICATION</scope>
    <source>
        <tissue evidence="4">Muscle</tissue>
    </source>
</reference>
<evidence type="ECO:0000313" key="3">
    <source>
        <dbReference type="Proteomes" id="UP000694941"/>
    </source>
</evidence>
<dbReference type="GeneID" id="111086299"/>
<name>A0ABM1SL62_LIMPO</name>
<gene>
    <name evidence="4" type="primary">LOC111086299</name>
</gene>
<feature type="region of interest" description="Disordered" evidence="1">
    <location>
        <begin position="37"/>
        <end position="66"/>
    </location>
</feature>
<sequence length="193" mass="21620">MADVESIFIVLILAAIFLILFAVIVWACCLFDAPKSSKADKRGREYSHPKPKLTAQQQTASKQQPEVEVIPKQEEITVQPGFLNSTIDRKMQQLVTEKKLSADRKRQYLESLIASVMSSINIAVSLAPYLTETVDTDSPLNNISVRHDNGKKLENPTKCGTLHPENVATEEQYDQTAPRDTCVNIETSQEQFL</sequence>
<dbReference type="Proteomes" id="UP000694941">
    <property type="component" value="Unplaced"/>
</dbReference>
<proteinExistence type="predicted"/>